<accession>A0A9P2G6Y8</accession>
<evidence type="ECO:0000256" key="2">
    <source>
        <dbReference type="ARBA" id="ARBA00038358"/>
    </source>
</evidence>
<dbReference type="PANTHER" id="PTHR36845:SF1">
    <property type="entry name" value="HYDROLASE, PUTATIVE (AFU_ORTHOLOGUE AFUA_7G05090)-RELATED"/>
    <property type="match status" value="1"/>
</dbReference>
<dbReference type="RefSeq" id="WP_003375604.1">
    <property type="nucleotide sequence ID" value="NZ_ACSJ01000007.1"/>
</dbReference>
<gene>
    <name evidence="5" type="ORF">CLG_B0747</name>
</gene>
<comment type="similarity">
    <text evidence="2">Belongs to the glycosyl hydrolase 88 family.</text>
</comment>
<dbReference type="GO" id="GO:0000272">
    <property type="term" value="P:polysaccharide catabolic process"/>
    <property type="evidence" value="ECO:0007669"/>
    <property type="project" value="TreeGrafter"/>
</dbReference>
<dbReference type="EMBL" id="ACSJ01000007">
    <property type="protein sequence ID" value="EES91071.1"/>
    <property type="molecule type" value="Genomic_DNA"/>
</dbReference>
<proteinExistence type="inferred from homology"/>
<feature type="binding site" evidence="4">
    <location>
        <position position="368"/>
    </location>
    <ligand>
        <name>substrate</name>
    </ligand>
</feature>
<dbReference type="Pfam" id="PF07470">
    <property type="entry name" value="Glyco_hydro_88"/>
    <property type="match status" value="1"/>
</dbReference>
<organism evidence="5 6">
    <name type="scientific">Clostridium botulinum D str. 1873</name>
    <dbReference type="NCBI Taxonomy" id="592027"/>
    <lineage>
        <taxon>Bacteria</taxon>
        <taxon>Bacillati</taxon>
        <taxon>Bacillota</taxon>
        <taxon>Clostridia</taxon>
        <taxon>Eubacteriales</taxon>
        <taxon>Clostridiaceae</taxon>
        <taxon>Clostridium</taxon>
    </lineage>
</organism>
<feature type="binding site" evidence="4">
    <location>
        <position position="233"/>
    </location>
    <ligand>
        <name>substrate</name>
    </ligand>
</feature>
<feature type="binding site" evidence="4">
    <location>
        <position position="251"/>
    </location>
    <ligand>
        <name>substrate</name>
    </ligand>
</feature>
<evidence type="ECO:0000256" key="4">
    <source>
        <dbReference type="PIRSR" id="PIRSR610905-2"/>
    </source>
</evidence>
<protein>
    <submittedName>
        <fullName evidence="5">Unsaturated glucuronyl hydrolase</fullName>
    </submittedName>
</protein>
<feature type="binding site" evidence="4">
    <location>
        <position position="365"/>
    </location>
    <ligand>
        <name>substrate</name>
    </ligand>
</feature>
<name>A0A9P2G6Y8_CLOBO</name>
<evidence type="ECO:0000256" key="1">
    <source>
        <dbReference type="ARBA" id="ARBA00022801"/>
    </source>
</evidence>
<dbReference type="PANTHER" id="PTHR36845">
    <property type="entry name" value="HYDROLASE, PUTATIVE (AFU_ORTHOLOGUE AFUA_7G05090)-RELATED"/>
    <property type="match status" value="1"/>
</dbReference>
<reference evidence="5 6" key="1">
    <citation type="submission" date="2009-10" db="EMBL/GenBank/DDBJ databases">
        <authorList>
            <person name="Shrivastava S."/>
            <person name="Brinkac L.B."/>
            <person name="Brown J.L."/>
            <person name="Bruce D.B."/>
            <person name="Detter C."/>
            <person name="Green L.D."/>
            <person name="Munk C.A."/>
            <person name="Rogers Y.C."/>
            <person name="Tapia R."/>
            <person name="Saunders E.S."/>
            <person name="Sims D.R."/>
            <person name="Smith L.A."/>
            <person name="Smith T.J."/>
            <person name="Sutton G."/>
            <person name="Brettin T."/>
        </authorList>
    </citation>
    <scope>NUCLEOTIDE SEQUENCE [LARGE SCALE GENOMIC DNA]</scope>
    <source>
        <strain evidence="6">D str. 1873</strain>
    </source>
</reference>
<feature type="binding site" evidence="4">
    <location>
        <position position="235"/>
    </location>
    <ligand>
        <name>substrate</name>
    </ligand>
</feature>
<comment type="caution">
    <text evidence="5">The sequence shown here is derived from an EMBL/GenBank/DDBJ whole genome shotgun (WGS) entry which is preliminary data.</text>
</comment>
<dbReference type="InterPro" id="IPR010905">
    <property type="entry name" value="Glyco_hydro_88"/>
</dbReference>
<evidence type="ECO:0000313" key="5">
    <source>
        <dbReference type="EMBL" id="EES91071.1"/>
    </source>
</evidence>
<evidence type="ECO:0000256" key="3">
    <source>
        <dbReference type="PIRSR" id="PIRSR610905-1"/>
    </source>
</evidence>
<keyword evidence="1 5" id="KW-0378">Hydrolase</keyword>
<dbReference type="SUPFAM" id="SSF48208">
    <property type="entry name" value="Six-hairpin glycosidases"/>
    <property type="match status" value="1"/>
</dbReference>
<sequence>MISIKNINEEPIKNKKEFIDNNLLTKQEVKNAIEKAIVQIDVNMNYFKDKFPYSAAKNNKYPIIENVEWTDGFWTGLLWLAYEYTGEDKYKELANKNVLSFKNRVDNNIQLDHHDLGFLYSLSCVSAYKLTGSYIAREASIKAADKLISRFQEKGEFIQAWGELGKKEHYRFIIDCMLNIPLLYWATEETGDKKYRTIAEKHFMTSCENVIRDDGSAFHTFYMDPLSGEPIKGVTRQGYSDDSSWARGQAWGIYGIALNYRNTKNTNVFNLYKGMTNYFLNRLPKDNVCYWDLIFNDGNGHVKDSSAATIAVCGMHEMNKYLPEVDEDKIVYKYAMHTILRSLIENYTNKECHEGQPILLHGVYSWHSNKGVDEGNIWGDYYYLEALMRFYKDWNLYW</sequence>
<feature type="active site" description="Proton donor" evidence="3">
    <location>
        <position position="175"/>
    </location>
</feature>
<dbReference type="AlphaFoldDB" id="A0A9P2G6Y8"/>
<feature type="binding site" evidence="4">
    <location>
        <position position="175"/>
    </location>
    <ligand>
        <name>substrate</name>
    </ligand>
</feature>
<feature type="binding site" evidence="4">
    <location>
        <position position="115"/>
    </location>
    <ligand>
        <name>substrate</name>
    </ligand>
</feature>
<dbReference type="Proteomes" id="UP000006160">
    <property type="component" value="Unassembled WGS sequence"/>
</dbReference>
<dbReference type="InterPro" id="IPR008928">
    <property type="entry name" value="6-hairpin_glycosidase_sf"/>
</dbReference>
<feature type="active site" description="Nucleophile" evidence="3">
    <location>
        <position position="115"/>
    </location>
</feature>
<dbReference type="GO" id="GO:0052757">
    <property type="term" value="F:chondroitin hydrolase activity"/>
    <property type="evidence" value="ECO:0007669"/>
    <property type="project" value="TreeGrafter"/>
</dbReference>
<dbReference type="InterPro" id="IPR052369">
    <property type="entry name" value="UG_Glycosaminoglycan_Hydrolase"/>
</dbReference>
<dbReference type="Gene3D" id="1.50.10.10">
    <property type="match status" value="1"/>
</dbReference>
<evidence type="ECO:0000313" key="6">
    <source>
        <dbReference type="Proteomes" id="UP000006160"/>
    </source>
</evidence>
<dbReference type="InterPro" id="IPR012341">
    <property type="entry name" value="6hp_glycosidase-like_sf"/>
</dbReference>
<feature type="binding site" evidence="4">
    <location>
        <position position="247"/>
    </location>
    <ligand>
        <name>substrate</name>
    </ligand>
</feature>